<feature type="compositionally biased region" description="Basic and acidic residues" evidence="10">
    <location>
        <begin position="31"/>
        <end position="40"/>
    </location>
</feature>
<dbReference type="PANTHER" id="PTHR34930">
    <property type="entry name" value="GEO05313P1"/>
    <property type="match status" value="1"/>
</dbReference>
<sequence>MNGQVNHMDSIVRPTSKVIQPPGGSSSGIFGDRDTHEPKVYSRGNRKNASNIFGAPEEEVKKPKTPPKIEETTGPPPTKHTSIKVANPPGGKSSIFFG</sequence>
<dbReference type="GO" id="GO:0005634">
    <property type="term" value="C:nucleus"/>
    <property type="evidence" value="ECO:0007669"/>
    <property type="project" value="UniProtKB-SubCell"/>
</dbReference>
<keyword evidence="7" id="KW-0963">Cytoplasm</keyword>
<protein>
    <recommendedName>
        <fullName evidence="6">Microtubule-associated protein Jupiter</fullName>
    </recommendedName>
</protein>
<comment type="similarity">
    <text evidence="4">Belongs to the MAP Jupiter family.</text>
</comment>
<evidence type="ECO:0000256" key="1">
    <source>
        <dbReference type="ARBA" id="ARBA00003805"/>
    </source>
</evidence>
<evidence type="ECO:0000256" key="6">
    <source>
        <dbReference type="ARBA" id="ARBA00021471"/>
    </source>
</evidence>
<dbReference type="AlphaFoldDB" id="E4XST5"/>
<dbReference type="FunCoup" id="E4XST5">
    <property type="interactions" value="8"/>
</dbReference>
<feature type="compositionally biased region" description="Basic and acidic residues" evidence="10">
    <location>
        <begin position="58"/>
        <end position="71"/>
    </location>
</feature>
<keyword evidence="8" id="KW-0597">Phosphoprotein</keyword>
<evidence type="ECO:0000256" key="9">
    <source>
        <dbReference type="ARBA" id="ARBA00023242"/>
    </source>
</evidence>
<proteinExistence type="inferred from homology"/>
<gene>
    <name evidence="11" type="ORF">GSOID_T00002853001</name>
</gene>
<evidence type="ECO:0000256" key="3">
    <source>
        <dbReference type="ARBA" id="ARBA00004496"/>
    </source>
</evidence>
<organism evidence="11">
    <name type="scientific">Oikopleura dioica</name>
    <name type="common">Tunicate</name>
    <dbReference type="NCBI Taxonomy" id="34765"/>
    <lineage>
        <taxon>Eukaryota</taxon>
        <taxon>Metazoa</taxon>
        <taxon>Chordata</taxon>
        <taxon>Tunicata</taxon>
        <taxon>Appendicularia</taxon>
        <taxon>Copelata</taxon>
        <taxon>Oikopleuridae</taxon>
        <taxon>Oikopleura</taxon>
    </lineage>
</organism>
<dbReference type="GO" id="GO:0005737">
    <property type="term" value="C:cytoplasm"/>
    <property type="evidence" value="ECO:0007669"/>
    <property type="project" value="UniProtKB-SubCell"/>
</dbReference>
<dbReference type="InParanoid" id="E4XST5"/>
<keyword evidence="12" id="KW-1185">Reference proteome</keyword>
<evidence type="ECO:0000256" key="8">
    <source>
        <dbReference type="ARBA" id="ARBA00022553"/>
    </source>
</evidence>
<dbReference type="InterPro" id="IPR033335">
    <property type="entry name" value="JUPITER"/>
</dbReference>
<dbReference type="Proteomes" id="UP000001307">
    <property type="component" value="Unassembled WGS sequence"/>
</dbReference>
<dbReference type="OrthoDB" id="6367565at2759"/>
<accession>E4XST5</accession>
<dbReference type="EMBL" id="FN653140">
    <property type="protein sequence ID" value="CBY12794.1"/>
    <property type="molecule type" value="Genomic_DNA"/>
</dbReference>
<evidence type="ECO:0000256" key="7">
    <source>
        <dbReference type="ARBA" id="ARBA00022490"/>
    </source>
</evidence>
<evidence type="ECO:0000256" key="10">
    <source>
        <dbReference type="SAM" id="MobiDB-lite"/>
    </source>
</evidence>
<evidence type="ECO:0000256" key="4">
    <source>
        <dbReference type="ARBA" id="ARBA00005344"/>
    </source>
</evidence>
<name>E4XST5_OIKDI</name>
<evidence type="ECO:0000256" key="5">
    <source>
        <dbReference type="ARBA" id="ARBA00008329"/>
    </source>
</evidence>
<comment type="subcellular location">
    <subcellularLocation>
        <location evidence="3">Cytoplasm</location>
    </subcellularLocation>
    <subcellularLocation>
        <location evidence="2">Nucleus</location>
    </subcellularLocation>
</comment>
<comment type="function">
    <text evidence="1">Binds to all microtubule populations.</text>
</comment>
<comment type="similarity">
    <text evidence="5">Belongs to the JUPITER family.</text>
</comment>
<dbReference type="PANTHER" id="PTHR34930:SF2">
    <property type="entry name" value="MICROTUBULE-ASSOCIATED PROTEIN JUPITER"/>
    <property type="match status" value="1"/>
</dbReference>
<evidence type="ECO:0000256" key="2">
    <source>
        <dbReference type="ARBA" id="ARBA00004123"/>
    </source>
</evidence>
<reference evidence="11" key="1">
    <citation type="journal article" date="2010" name="Science">
        <title>Plasticity of animal genome architecture unmasked by rapid evolution of a pelagic tunicate.</title>
        <authorList>
            <person name="Denoeud F."/>
            <person name="Henriet S."/>
            <person name="Mungpakdee S."/>
            <person name="Aury J.M."/>
            <person name="Da Silva C."/>
            <person name="Brinkmann H."/>
            <person name="Mikhaleva J."/>
            <person name="Olsen L.C."/>
            <person name="Jubin C."/>
            <person name="Canestro C."/>
            <person name="Bouquet J.M."/>
            <person name="Danks G."/>
            <person name="Poulain J."/>
            <person name="Campsteijn C."/>
            <person name="Adamski M."/>
            <person name="Cross I."/>
            <person name="Yadetie F."/>
            <person name="Muffato M."/>
            <person name="Louis A."/>
            <person name="Butcher S."/>
            <person name="Tsagkogeorga G."/>
            <person name="Konrad A."/>
            <person name="Singh S."/>
            <person name="Jensen M.F."/>
            <person name="Cong E.H."/>
            <person name="Eikeseth-Otteraa H."/>
            <person name="Noel B."/>
            <person name="Anthouard V."/>
            <person name="Porcel B.M."/>
            <person name="Kachouri-Lafond R."/>
            <person name="Nishino A."/>
            <person name="Ugolini M."/>
            <person name="Chourrout P."/>
            <person name="Nishida H."/>
            <person name="Aasland R."/>
            <person name="Huzurbazar S."/>
            <person name="Westhof E."/>
            <person name="Delsuc F."/>
            <person name="Lehrach H."/>
            <person name="Reinhardt R."/>
            <person name="Weissenbach J."/>
            <person name="Roy S.W."/>
            <person name="Artiguenave F."/>
            <person name="Postlethwait J.H."/>
            <person name="Manak J.R."/>
            <person name="Thompson E.M."/>
            <person name="Jaillon O."/>
            <person name="Du Pasquier L."/>
            <person name="Boudinot P."/>
            <person name="Liberles D.A."/>
            <person name="Volff J.N."/>
            <person name="Philippe H."/>
            <person name="Lenhard B."/>
            <person name="Roest Crollius H."/>
            <person name="Wincker P."/>
            <person name="Chourrout D."/>
        </authorList>
    </citation>
    <scope>NUCLEOTIDE SEQUENCE [LARGE SCALE GENOMIC DNA]</scope>
</reference>
<evidence type="ECO:0000313" key="11">
    <source>
        <dbReference type="EMBL" id="CBY12794.1"/>
    </source>
</evidence>
<evidence type="ECO:0000313" key="12">
    <source>
        <dbReference type="Proteomes" id="UP000001307"/>
    </source>
</evidence>
<keyword evidence="9" id="KW-0539">Nucleus</keyword>
<feature type="region of interest" description="Disordered" evidence="10">
    <location>
        <begin position="1"/>
        <end position="98"/>
    </location>
</feature>